<dbReference type="OrthoDB" id="9773938at2"/>
<evidence type="ECO:0008006" key="4">
    <source>
        <dbReference type="Google" id="ProtNLM"/>
    </source>
</evidence>
<keyword evidence="1" id="KW-0732">Signal</keyword>
<dbReference type="STRING" id="454006.SAMN05421825_3520"/>
<organism evidence="2 3">
    <name type="scientific">Epilithonimonas hungarica</name>
    <dbReference type="NCBI Taxonomy" id="454006"/>
    <lineage>
        <taxon>Bacteria</taxon>
        <taxon>Pseudomonadati</taxon>
        <taxon>Bacteroidota</taxon>
        <taxon>Flavobacteriia</taxon>
        <taxon>Flavobacteriales</taxon>
        <taxon>Weeksellaceae</taxon>
        <taxon>Chryseobacterium group</taxon>
        <taxon>Epilithonimonas</taxon>
    </lineage>
</organism>
<evidence type="ECO:0000313" key="2">
    <source>
        <dbReference type="EMBL" id="SDG54747.1"/>
    </source>
</evidence>
<dbReference type="PROSITE" id="PS51257">
    <property type="entry name" value="PROKAR_LIPOPROTEIN"/>
    <property type="match status" value="1"/>
</dbReference>
<reference evidence="3" key="1">
    <citation type="submission" date="2016-10" db="EMBL/GenBank/DDBJ databases">
        <authorList>
            <person name="Varghese N."/>
            <person name="Submissions S."/>
        </authorList>
    </citation>
    <scope>NUCLEOTIDE SEQUENCE [LARGE SCALE GENOMIC DNA]</scope>
    <source>
        <strain evidence="3">DSM 19684</strain>
    </source>
</reference>
<dbReference type="Pfam" id="PF16819">
    <property type="entry name" value="DUF5074"/>
    <property type="match status" value="1"/>
</dbReference>
<dbReference type="InterPro" id="IPR015943">
    <property type="entry name" value="WD40/YVTN_repeat-like_dom_sf"/>
</dbReference>
<dbReference type="EMBL" id="FNBH01000005">
    <property type="protein sequence ID" value="SDG54747.1"/>
    <property type="molecule type" value="Genomic_DNA"/>
</dbReference>
<sequence length="353" mass="38431">MKINKLLTGLFASVLLTFAACNDDDFDFNNQETSYSGILIANEGSFNKPDATVDFLSSDLSTSQSGIYKTVNNEDLGDVLQTIGFKGTNAFLVLNNSNKIVIANRFNFQKNATVTSNLVSPRYIAFTDSQYYVTNNNFFGTYKLNIYNNADNTFIKSINFDRYAEKVVEAGGNILVQTDGSLYNASTGTMDITGHTITIVKPSTNNIDKTITLPDSGEIKDLVSYEGSAYALSSTSTDSYIYKINPSDGTFSTVTLTGIANAQKLRIDSGYFYFIDGGNKVYSKMTATPTSEIKTLFTAPGYGSYGFNIIDGKIFVSDASFTGESTSYVYNASTGTQIKSFKSGIGTNGFYKN</sequence>
<feature type="chain" id="PRO_5011472260" description="DUF5050 domain-containing protein" evidence="1">
    <location>
        <begin position="20"/>
        <end position="353"/>
    </location>
</feature>
<dbReference type="SUPFAM" id="SSF63825">
    <property type="entry name" value="YWTD domain"/>
    <property type="match status" value="1"/>
</dbReference>
<gene>
    <name evidence="2" type="ORF">SAMN05421825_3520</name>
</gene>
<evidence type="ECO:0000313" key="3">
    <source>
        <dbReference type="Proteomes" id="UP000199203"/>
    </source>
</evidence>
<feature type="signal peptide" evidence="1">
    <location>
        <begin position="1"/>
        <end position="19"/>
    </location>
</feature>
<dbReference type="InterPro" id="IPR031815">
    <property type="entry name" value="DUF5074"/>
</dbReference>
<dbReference type="AlphaFoldDB" id="A0A1G7V4U4"/>
<protein>
    <recommendedName>
        <fullName evidence="4">DUF5050 domain-containing protein</fullName>
    </recommendedName>
</protein>
<dbReference type="Proteomes" id="UP000199203">
    <property type="component" value="Unassembled WGS sequence"/>
</dbReference>
<evidence type="ECO:0000256" key="1">
    <source>
        <dbReference type="SAM" id="SignalP"/>
    </source>
</evidence>
<proteinExistence type="predicted"/>
<keyword evidence="3" id="KW-1185">Reference proteome</keyword>
<dbReference type="RefSeq" id="WP_089874788.1">
    <property type="nucleotide sequence ID" value="NZ_FNBH01000005.1"/>
</dbReference>
<dbReference type="Gene3D" id="2.130.10.10">
    <property type="entry name" value="YVTN repeat-like/Quinoprotein amine dehydrogenase"/>
    <property type="match status" value="1"/>
</dbReference>
<accession>A0A1G7V4U4</accession>
<name>A0A1G7V4U4_9FLAO</name>